<evidence type="ECO:0000256" key="1">
    <source>
        <dbReference type="SAM" id="MobiDB-lite"/>
    </source>
</evidence>
<dbReference type="Proteomes" id="UP000037288">
    <property type="component" value="Unassembled WGS sequence"/>
</dbReference>
<feature type="region of interest" description="Disordered" evidence="1">
    <location>
        <begin position="1"/>
        <end position="21"/>
    </location>
</feature>
<organism evidence="3 4">
    <name type="scientific">Streptomyces caatingaensis</name>
    <dbReference type="NCBI Taxonomy" id="1678637"/>
    <lineage>
        <taxon>Bacteria</taxon>
        <taxon>Bacillati</taxon>
        <taxon>Actinomycetota</taxon>
        <taxon>Actinomycetes</taxon>
        <taxon>Kitasatosporales</taxon>
        <taxon>Streptomycetaceae</taxon>
        <taxon>Streptomyces</taxon>
    </lineage>
</organism>
<dbReference type="Pfam" id="PF13560">
    <property type="entry name" value="HTH_31"/>
    <property type="match status" value="1"/>
</dbReference>
<dbReference type="OrthoDB" id="2897536at2"/>
<evidence type="ECO:0000313" key="3">
    <source>
        <dbReference type="EMBL" id="KNB53393.1"/>
    </source>
</evidence>
<dbReference type="AlphaFoldDB" id="A0A0K9XJA5"/>
<evidence type="ECO:0000259" key="2">
    <source>
        <dbReference type="PROSITE" id="PS50943"/>
    </source>
</evidence>
<evidence type="ECO:0000313" key="4">
    <source>
        <dbReference type="Proteomes" id="UP000037288"/>
    </source>
</evidence>
<dbReference type="SMART" id="SM00530">
    <property type="entry name" value="HTH_XRE"/>
    <property type="match status" value="1"/>
</dbReference>
<name>A0A0K9XJA5_9ACTN</name>
<dbReference type="RefSeq" id="WP_049714097.1">
    <property type="nucleotide sequence ID" value="NZ_LFXA01000002.1"/>
</dbReference>
<dbReference type="Pfam" id="PF19054">
    <property type="entry name" value="DUF5753"/>
    <property type="match status" value="1"/>
</dbReference>
<dbReference type="PATRIC" id="fig|1678637.3.peg.328"/>
<dbReference type="Gene3D" id="1.10.260.40">
    <property type="entry name" value="lambda repressor-like DNA-binding domains"/>
    <property type="match status" value="1"/>
</dbReference>
<protein>
    <submittedName>
        <fullName evidence="3">DNA-binding protein</fullName>
    </submittedName>
</protein>
<dbReference type="CDD" id="cd00093">
    <property type="entry name" value="HTH_XRE"/>
    <property type="match status" value="1"/>
</dbReference>
<feature type="compositionally biased region" description="Basic and acidic residues" evidence="1">
    <location>
        <begin position="271"/>
        <end position="282"/>
    </location>
</feature>
<accession>A0A0K9XJA5</accession>
<dbReference type="STRING" id="1678637.AC230_01535"/>
<dbReference type="PROSITE" id="PS50943">
    <property type="entry name" value="HTH_CROC1"/>
    <property type="match status" value="1"/>
</dbReference>
<sequence>MRGSCALAKSPNSSDSRGSEYGTEVREWRLSRGLSQRELGAGARYGQSYVAMVESGDRIGSPEFAAHCDEVFGTPGTFMRLWKRASRRGHPEWFLPYLELEARATEILDFSSYLVNGILQTEKYAHSLFRAAYPRDELATTAEKVAARLRRRDVLDKDRPPLLWMILDESCLRRTVGGSAIMREQAAHLMDAAESPHVTLQLLPFNTGAPPTGESFTLLKFEDSPNVLYTEAQGMGRVIDSSAKVARAGELYDRLRADALSPEESLSQLRKSMEELRDENTP</sequence>
<proteinExistence type="predicted"/>
<dbReference type="InterPro" id="IPR001387">
    <property type="entry name" value="Cro/C1-type_HTH"/>
</dbReference>
<keyword evidence="3" id="KW-0238">DNA-binding</keyword>
<gene>
    <name evidence="3" type="ORF">AC230_01535</name>
</gene>
<feature type="region of interest" description="Disordered" evidence="1">
    <location>
        <begin position="263"/>
        <end position="282"/>
    </location>
</feature>
<comment type="caution">
    <text evidence="3">The sequence shown here is derived from an EMBL/GenBank/DDBJ whole genome shotgun (WGS) entry which is preliminary data.</text>
</comment>
<dbReference type="EMBL" id="LFXA01000002">
    <property type="protein sequence ID" value="KNB53393.1"/>
    <property type="molecule type" value="Genomic_DNA"/>
</dbReference>
<dbReference type="GO" id="GO:0003677">
    <property type="term" value="F:DNA binding"/>
    <property type="evidence" value="ECO:0007669"/>
    <property type="project" value="UniProtKB-KW"/>
</dbReference>
<dbReference type="InterPro" id="IPR043917">
    <property type="entry name" value="DUF5753"/>
</dbReference>
<reference evidence="4" key="1">
    <citation type="submission" date="2015-07" db="EMBL/GenBank/DDBJ databases">
        <title>Draft genome sequence of Streptomyces sp. CMAA 1322, a bacterium isolated from Caatinga biome, from dry forest semiarid of Brazil.</title>
        <authorList>
            <person name="Santos S.N."/>
            <person name="Gacesa R."/>
            <person name="Taketani R.G."/>
            <person name="Long P.F."/>
            <person name="Melo I.S."/>
        </authorList>
    </citation>
    <scope>NUCLEOTIDE SEQUENCE [LARGE SCALE GENOMIC DNA]</scope>
    <source>
        <strain evidence="4">CMAA 1322</strain>
    </source>
</reference>
<dbReference type="InterPro" id="IPR010982">
    <property type="entry name" value="Lambda_DNA-bd_dom_sf"/>
</dbReference>
<feature type="domain" description="HTH cro/C1-type" evidence="2">
    <location>
        <begin position="25"/>
        <end position="78"/>
    </location>
</feature>
<dbReference type="SUPFAM" id="SSF47413">
    <property type="entry name" value="lambda repressor-like DNA-binding domains"/>
    <property type="match status" value="1"/>
</dbReference>
<keyword evidence="4" id="KW-1185">Reference proteome</keyword>